<dbReference type="Proteomes" id="UP001152561">
    <property type="component" value="Unassembled WGS sequence"/>
</dbReference>
<sequence length="219" mass="24925">MSFVGKTAALSKQRPLPIPRILRWRTKEKSELVDSFRNVSERAYSYLICCCFYLFDVVRPFLYPNDAEKSKKYIKNLVNYDNDVPDLNIVVLKKKIGDTHQFRVKTKLAFGSGHEDQVKDQDLEGRAKETCGHCGCGPSVISNLLTSIKDELVDIRKSLETKPRRRSKCVSSSVRSSRKRIRKALQFVNAMKTKVNAFDGSPLSHLDHVDDAHDGHSSH</sequence>
<name>A0A9Q1R476_9SOLA</name>
<gene>
    <name evidence="2" type="ORF">K7X08_026486</name>
</gene>
<protein>
    <submittedName>
        <fullName evidence="2">Uncharacterized protein</fullName>
    </submittedName>
</protein>
<reference evidence="3" key="1">
    <citation type="journal article" date="2023" name="Proc. Natl. Acad. Sci. U.S.A.">
        <title>Genomic and structural basis for evolution of tropane alkaloid biosynthesis.</title>
        <authorList>
            <person name="Wanga Y.-J."/>
            <person name="Taina T."/>
            <person name="Yua J.-Y."/>
            <person name="Lia J."/>
            <person name="Xua B."/>
            <person name="Chenc J."/>
            <person name="D'Auriad J.C."/>
            <person name="Huanga J.-P."/>
            <person name="Huanga S.-X."/>
        </authorList>
    </citation>
    <scope>NUCLEOTIDE SEQUENCE [LARGE SCALE GENOMIC DNA]</scope>
    <source>
        <strain evidence="3">cv. KIB-2019</strain>
    </source>
</reference>
<comment type="caution">
    <text evidence="2">The sequence shown here is derived from an EMBL/GenBank/DDBJ whole genome shotgun (WGS) entry which is preliminary data.</text>
</comment>
<evidence type="ECO:0000313" key="2">
    <source>
        <dbReference type="EMBL" id="KAJ8540097.1"/>
    </source>
</evidence>
<feature type="compositionally biased region" description="Basic and acidic residues" evidence="1">
    <location>
        <begin position="205"/>
        <end position="219"/>
    </location>
</feature>
<accession>A0A9Q1R476</accession>
<proteinExistence type="predicted"/>
<dbReference type="AlphaFoldDB" id="A0A9Q1R476"/>
<dbReference type="EMBL" id="JAJAGQ010000016">
    <property type="protein sequence ID" value="KAJ8540097.1"/>
    <property type="molecule type" value="Genomic_DNA"/>
</dbReference>
<organism evidence="2 3">
    <name type="scientific">Anisodus acutangulus</name>
    <dbReference type="NCBI Taxonomy" id="402998"/>
    <lineage>
        <taxon>Eukaryota</taxon>
        <taxon>Viridiplantae</taxon>
        <taxon>Streptophyta</taxon>
        <taxon>Embryophyta</taxon>
        <taxon>Tracheophyta</taxon>
        <taxon>Spermatophyta</taxon>
        <taxon>Magnoliopsida</taxon>
        <taxon>eudicotyledons</taxon>
        <taxon>Gunneridae</taxon>
        <taxon>Pentapetalae</taxon>
        <taxon>asterids</taxon>
        <taxon>lamiids</taxon>
        <taxon>Solanales</taxon>
        <taxon>Solanaceae</taxon>
        <taxon>Solanoideae</taxon>
        <taxon>Hyoscyameae</taxon>
        <taxon>Anisodus</taxon>
    </lineage>
</organism>
<feature type="region of interest" description="Disordered" evidence="1">
    <location>
        <begin position="200"/>
        <end position="219"/>
    </location>
</feature>
<evidence type="ECO:0000256" key="1">
    <source>
        <dbReference type="SAM" id="MobiDB-lite"/>
    </source>
</evidence>
<keyword evidence="3" id="KW-1185">Reference proteome</keyword>
<evidence type="ECO:0000313" key="3">
    <source>
        <dbReference type="Proteomes" id="UP001152561"/>
    </source>
</evidence>